<feature type="compositionally biased region" description="Basic and acidic residues" evidence="4">
    <location>
        <begin position="153"/>
        <end position="162"/>
    </location>
</feature>
<dbReference type="InterPro" id="IPR023779">
    <property type="entry name" value="Chromodomain_CS"/>
</dbReference>
<feature type="region of interest" description="Disordered" evidence="4">
    <location>
        <begin position="147"/>
        <end position="349"/>
    </location>
</feature>
<dbReference type="PROSITE" id="PS50013">
    <property type="entry name" value="CHROMO_2"/>
    <property type="match status" value="1"/>
</dbReference>
<feature type="compositionally biased region" description="Polar residues" evidence="4">
    <location>
        <begin position="237"/>
        <end position="247"/>
    </location>
</feature>
<dbReference type="CDD" id="cd18966">
    <property type="entry name" value="chromodomain"/>
    <property type="match status" value="1"/>
</dbReference>
<keyword evidence="7" id="KW-1185">Reference proteome</keyword>
<comment type="caution">
    <text evidence="6">The sequence shown here is derived from an EMBL/GenBank/DDBJ whole genome shotgun (WGS) entry which is preliminary data.</text>
</comment>
<dbReference type="Pfam" id="PF00385">
    <property type="entry name" value="Chromo"/>
    <property type="match status" value="1"/>
</dbReference>
<dbReference type="OrthoDB" id="4726606at2759"/>
<name>A0A4Q4SU92_9PEZI</name>
<feature type="region of interest" description="Disordered" evidence="4">
    <location>
        <begin position="1"/>
        <end position="34"/>
    </location>
</feature>
<dbReference type="EMBL" id="QJNU01001591">
    <property type="protein sequence ID" value="RYO74201.1"/>
    <property type="molecule type" value="Genomic_DNA"/>
</dbReference>
<dbReference type="GO" id="GO:0006338">
    <property type="term" value="P:chromatin remodeling"/>
    <property type="evidence" value="ECO:0007669"/>
    <property type="project" value="UniProtKB-ARBA"/>
</dbReference>
<comment type="subcellular location">
    <subcellularLocation>
        <location evidence="1">Nucleus</location>
    </subcellularLocation>
</comment>
<reference evidence="6 7" key="1">
    <citation type="submission" date="2018-06" db="EMBL/GenBank/DDBJ databases">
        <title>Complete Genomes of Monosporascus.</title>
        <authorList>
            <person name="Robinson A.J."/>
            <person name="Natvig D.O."/>
        </authorList>
    </citation>
    <scope>NUCLEOTIDE SEQUENCE [LARGE SCALE GENOMIC DNA]</scope>
    <source>
        <strain evidence="6 7">CBS 110550</strain>
    </source>
</reference>
<sequence>MASESSSLFITGDGGDTADDDDISITSTDYGPEDDFEVEELLAERENPNVPGGFEYLIKWAGYPIDQCTWEPRHHLGDGVYEGWEETKAEIKAGRREPFDIQVYHRAIQEASLAKAERHRRRNYKRMILGFPPTEPLPEHFYVQSPTQLSTASKDDSDHEAEAVEVDEIDPGRLPKSPPRPGAQRVIKQKTFQGIPSARIRKEGPAEPGRASITPPPKLPSAPLSKSSQGPIPKPRPSTTSTITGYQGTARPPVARKTSTSADSRAGKSASGKPPTQPAKASSSIAPSTSIGSSKSASLRDKFSGKKATRTPQTSSITSVFTDGKQRQRRKTLADVMADPTKDPKQFSNMRIQNLARKRGIEMNDAAPPSISSIPAAFILKSEQAKTKGPLGNQTGHETSPTAESPTSQATPIPHAAPANSAADTVGAASVKKRKKSVRFQDDTEDLTSVSVDNVDSLLNERADPESHSTVPETSTTPLSGQVQ</sequence>
<evidence type="ECO:0000313" key="6">
    <source>
        <dbReference type="EMBL" id="RYO74201.1"/>
    </source>
</evidence>
<protein>
    <recommendedName>
        <fullName evidence="5">Chromo domain-containing protein</fullName>
    </recommendedName>
</protein>
<dbReference type="InterPro" id="IPR000953">
    <property type="entry name" value="Chromo/chromo_shadow_dom"/>
</dbReference>
<dbReference type="InterPro" id="IPR016197">
    <property type="entry name" value="Chromo-like_dom_sf"/>
</dbReference>
<evidence type="ECO:0000313" key="7">
    <source>
        <dbReference type="Proteomes" id="UP000293360"/>
    </source>
</evidence>
<dbReference type="Gene3D" id="2.40.50.40">
    <property type="match status" value="1"/>
</dbReference>
<evidence type="ECO:0000256" key="1">
    <source>
        <dbReference type="ARBA" id="ARBA00004123"/>
    </source>
</evidence>
<dbReference type="SUPFAM" id="SSF54160">
    <property type="entry name" value="Chromo domain-like"/>
    <property type="match status" value="1"/>
</dbReference>
<dbReference type="PROSITE" id="PS00598">
    <property type="entry name" value="CHROMO_1"/>
    <property type="match status" value="1"/>
</dbReference>
<feature type="domain" description="Chromo" evidence="5">
    <location>
        <begin position="36"/>
        <end position="76"/>
    </location>
</feature>
<dbReference type="STRING" id="155417.A0A4Q4SU92"/>
<comment type="subunit">
    <text evidence="2">Component of the NuA4 histone acetyltransferase complex.</text>
</comment>
<dbReference type="AlphaFoldDB" id="A0A4Q4SU92"/>
<organism evidence="6 7">
    <name type="scientific">Monosporascus ibericus</name>
    <dbReference type="NCBI Taxonomy" id="155417"/>
    <lineage>
        <taxon>Eukaryota</taxon>
        <taxon>Fungi</taxon>
        <taxon>Dikarya</taxon>
        <taxon>Ascomycota</taxon>
        <taxon>Pezizomycotina</taxon>
        <taxon>Sordariomycetes</taxon>
        <taxon>Xylariomycetidae</taxon>
        <taxon>Xylariales</taxon>
        <taxon>Xylariales incertae sedis</taxon>
        <taxon>Monosporascus</taxon>
    </lineage>
</organism>
<evidence type="ECO:0000256" key="4">
    <source>
        <dbReference type="SAM" id="MobiDB-lite"/>
    </source>
</evidence>
<feature type="compositionally biased region" description="Polar residues" evidence="4">
    <location>
        <begin position="468"/>
        <end position="484"/>
    </location>
</feature>
<feature type="compositionally biased region" description="Polar residues" evidence="4">
    <location>
        <begin position="392"/>
        <end position="411"/>
    </location>
</feature>
<feature type="compositionally biased region" description="Polar residues" evidence="4">
    <location>
        <begin position="310"/>
        <end position="321"/>
    </location>
</feature>
<dbReference type="GO" id="GO:0005634">
    <property type="term" value="C:nucleus"/>
    <property type="evidence" value="ECO:0007669"/>
    <property type="project" value="UniProtKB-SubCell"/>
</dbReference>
<feature type="region of interest" description="Disordered" evidence="4">
    <location>
        <begin position="382"/>
        <end position="484"/>
    </location>
</feature>
<proteinExistence type="predicted"/>
<dbReference type="SMART" id="SM00298">
    <property type="entry name" value="CHROMO"/>
    <property type="match status" value="1"/>
</dbReference>
<evidence type="ECO:0000256" key="3">
    <source>
        <dbReference type="ARBA" id="ARBA00023242"/>
    </source>
</evidence>
<gene>
    <name evidence="6" type="ORF">DL764_010955</name>
</gene>
<keyword evidence="3" id="KW-0539">Nucleus</keyword>
<dbReference type="InterPro" id="IPR023780">
    <property type="entry name" value="Chromo_domain"/>
</dbReference>
<dbReference type="Proteomes" id="UP000293360">
    <property type="component" value="Unassembled WGS sequence"/>
</dbReference>
<evidence type="ECO:0000256" key="2">
    <source>
        <dbReference type="ARBA" id="ARBA00011353"/>
    </source>
</evidence>
<feature type="compositionally biased region" description="Low complexity" evidence="4">
    <location>
        <begin position="278"/>
        <end position="297"/>
    </location>
</feature>
<accession>A0A4Q4SU92</accession>
<evidence type="ECO:0000259" key="5">
    <source>
        <dbReference type="PROSITE" id="PS50013"/>
    </source>
</evidence>